<feature type="chain" id="PRO_5002950538" evidence="6">
    <location>
        <begin position="19"/>
        <end position="325"/>
    </location>
</feature>
<comment type="subcellular location">
    <subcellularLocation>
        <location evidence="1">Membrane</location>
        <topology evidence="1">Multi-pass membrane protein</topology>
    </subcellularLocation>
</comment>
<protein>
    <submittedName>
        <fullName evidence="7">KLTH0G04334p</fullName>
    </submittedName>
</protein>
<feature type="signal peptide" evidence="6">
    <location>
        <begin position="1"/>
        <end position="18"/>
    </location>
</feature>
<dbReference type="InterPro" id="IPR021149">
    <property type="entry name" value="OligosaccharylTrfase_OST3/OST6"/>
</dbReference>
<dbReference type="GO" id="GO:0008250">
    <property type="term" value="C:oligosaccharyltransferase complex"/>
    <property type="evidence" value="ECO:0007669"/>
    <property type="project" value="TreeGrafter"/>
</dbReference>
<dbReference type="GeneID" id="8293491"/>
<dbReference type="HOGENOM" id="CLU_052855_2_1_1"/>
<name>C5DLX7_LACTC</name>
<dbReference type="EMBL" id="CU928171">
    <property type="protein sequence ID" value="CAR24788.1"/>
    <property type="molecule type" value="Genomic_DNA"/>
</dbReference>
<evidence type="ECO:0000256" key="1">
    <source>
        <dbReference type="ARBA" id="ARBA00004141"/>
    </source>
</evidence>
<sequence length="325" mass="36634">MRISGLIWLFTLIGLGNCLEWDDVSDLRDADGIIEVTESNYRKLSQGSRNFYSILYVTTSQVTSGGVYCELCDIFEGNVRKASNAMQQQLPEDVNREAVFFKLDVSQCSSFVKEIGLQTIPHMLIYPPPKDEDSFAWSKSVFYQFQITPESAKDPVLFADFLAKILNVYFGVARDFDKEEFFQYFIASLACFFVLKKKILPLIPNKAWFFSLLFSLGVVLASVTGLKFTQINNIPLLAKDEKGNIMFFSGGMGWQFGIEIFSVSTMYIAMGSSVIALIFIPRVKQLNPFLSNAVSLALLALGFYVFAYFTSCFKVKDPGYPFAIL</sequence>
<gene>
    <name evidence="7" type="ordered locus">KLTH0G04334g</name>
</gene>
<dbReference type="PANTHER" id="PTHR12692:SF3">
    <property type="entry name" value="DOLICHYL-DIPHOSPHOOLIGOSACCHARIDE--PROTEIN GLYCOSYLTRANSFERASE SUBUNIT OST6"/>
    <property type="match status" value="1"/>
</dbReference>
<organism evidence="7 8">
    <name type="scientific">Lachancea thermotolerans (strain ATCC 56472 / CBS 6340 / NRRL Y-8284)</name>
    <name type="common">Yeast</name>
    <name type="synonym">Kluyveromyces thermotolerans</name>
    <dbReference type="NCBI Taxonomy" id="559295"/>
    <lineage>
        <taxon>Eukaryota</taxon>
        <taxon>Fungi</taxon>
        <taxon>Dikarya</taxon>
        <taxon>Ascomycota</taxon>
        <taxon>Saccharomycotina</taxon>
        <taxon>Saccharomycetes</taxon>
        <taxon>Saccharomycetales</taxon>
        <taxon>Saccharomycetaceae</taxon>
        <taxon>Lachancea</taxon>
    </lineage>
</organism>
<feature type="transmembrane region" description="Helical" evidence="5">
    <location>
        <begin position="181"/>
        <end position="196"/>
    </location>
</feature>
<dbReference type="eggNOG" id="KOG2603">
    <property type="taxonomic scope" value="Eukaryota"/>
</dbReference>
<keyword evidence="2 5" id="KW-0812">Transmembrane</keyword>
<dbReference type="PANTHER" id="PTHR12692">
    <property type="entry name" value="DOLICHYL-DIPHOSPHOOLIGOSACCHARIDE--PROTEIN GLYCOSYLTRANSFERASE-RELATED"/>
    <property type="match status" value="1"/>
</dbReference>
<dbReference type="InParanoid" id="C5DLX7"/>
<evidence type="ECO:0000256" key="2">
    <source>
        <dbReference type="ARBA" id="ARBA00022692"/>
    </source>
</evidence>
<dbReference type="Proteomes" id="UP000002036">
    <property type="component" value="Chromosome G"/>
</dbReference>
<proteinExistence type="predicted"/>
<feature type="transmembrane region" description="Helical" evidence="5">
    <location>
        <begin position="289"/>
        <end position="309"/>
    </location>
</feature>
<dbReference type="FunCoup" id="C5DLX7">
    <property type="interactions" value="135"/>
</dbReference>
<evidence type="ECO:0000256" key="5">
    <source>
        <dbReference type="SAM" id="Phobius"/>
    </source>
</evidence>
<dbReference type="Gene3D" id="3.40.30.10">
    <property type="entry name" value="Glutaredoxin"/>
    <property type="match status" value="1"/>
</dbReference>
<dbReference type="OrthoDB" id="67566at2759"/>
<dbReference type="STRING" id="559295.C5DLX7"/>
<dbReference type="KEGG" id="lth:KLTH0G04334g"/>
<dbReference type="GO" id="GO:0018279">
    <property type="term" value="P:protein N-linked glycosylation via asparagine"/>
    <property type="evidence" value="ECO:0007669"/>
    <property type="project" value="TreeGrafter"/>
</dbReference>
<dbReference type="RefSeq" id="XP_002555225.1">
    <property type="nucleotide sequence ID" value="XM_002555179.1"/>
</dbReference>
<feature type="transmembrane region" description="Helical" evidence="5">
    <location>
        <begin position="256"/>
        <end position="280"/>
    </location>
</feature>
<evidence type="ECO:0000256" key="6">
    <source>
        <dbReference type="SAM" id="SignalP"/>
    </source>
</evidence>
<keyword evidence="6" id="KW-0732">Signal</keyword>
<evidence type="ECO:0000313" key="8">
    <source>
        <dbReference type="Proteomes" id="UP000002036"/>
    </source>
</evidence>
<evidence type="ECO:0000256" key="4">
    <source>
        <dbReference type="ARBA" id="ARBA00023136"/>
    </source>
</evidence>
<feature type="transmembrane region" description="Helical" evidence="5">
    <location>
        <begin position="208"/>
        <end position="228"/>
    </location>
</feature>
<keyword evidence="8" id="KW-1185">Reference proteome</keyword>
<keyword evidence="3 5" id="KW-1133">Transmembrane helix</keyword>
<keyword evidence="4 5" id="KW-0472">Membrane</keyword>
<dbReference type="AlphaFoldDB" id="C5DLX7"/>
<evidence type="ECO:0000256" key="3">
    <source>
        <dbReference type="ARBA" id="ARBA00022989"/>
    </source>
</evidence>
<evidence type="ECO:0000313" key="7">
    <source>
        <dbReference type="EMBL" id="CAR24788.1"/>
    </source>
</evidence>
<dbReference type="Pfam" id="PF04756">
    <property type="entry name" value="OST3_OST6"/>
    <property type="match status" value="1"/>
</dbReference>
<dbReference type="OMA" id="WQFGIEI"/>
<reference evidence="7 8" key="1">
    <citation type="journal article" date="2009" name="Genome Res.">
        <title>Comparative genomics of protoploid Saccharomycetaceae.</title>
        <authorList>
            <consortium name="The Genolevures Consortium"/>
            <person name="Souciet J.-L."/>
            <person name="Dujon B."/>
            <person name="Gaillardin C."/>
            <person name="Johnston M."/>
            <person name="Baret P.V."/>
            <person name="Cliften P."/>
            <person name="Sherman D.J."/>
            <person name="Weissenbach J."/>
            <person name="Westhof E."/>
            <person name="Wincker P."/>
            <person name="Jubin C."/>
            <person name="Poulain J."/>
            <person name="Barbe V."/>
            <person name="Segurens B."/>
            <person name="Artiguenave F."/>
            <person name="Anthouard V."/>
            <person name="Vacherie B."/>
            <person name="Val M.-E."/>
            <person name="Fulton R.S."/>
            <person name="Minx P."/>
            <person name="Wilson R."/>
            <person name="Durrens P."/>
            <person name="Jean G."/>
            <person name="Marck C."/>
            <person name="Martin T."/>
            <person name="Nikolski M."/>
            <person name="Rolland T."/>
            <person name="Seret M.-L."/>
            <person name="Casaregola S."/>
            <person name="Despons L."/>
            <person name="Fairhead C."/>
            <person name="Fischer G."/>
            <person name="Lafontaine I."/>
            <person name="Leh V."/>
            <person name="Lemaire M."/>
            <person name="de Montigny J."/>
            <person name="Neuveglise C."/>
            <person name="Thierry A."/>
            <person name="Blanc-Lenfle I."/>
            <person name="Bleykasten C."/>
            <person name="Diffels J."/>
            <person name="Fritsch E."/>
            <person name="Frangeul L."/>
            <person name="Goeffon A."/>
            <person name="Jauniaux N."/>
            <person name="Kachouri-Lafond R."/>
            <person name="Payen C."/>
            <person name="Potier S."/>
            <person name="Pribylova L."/>
            <person name="Ozanne C."/>
            <person name="Richard G.-F."/>
            <person name="Sacerdot C."/>
            <person name="Straub M.-L."/>
            <person name="Talla E."/>
        </authorList>
    </citation>
    <scope>NUCLEOTIDE SEQUENCE [LARGE SCALE GENOMIC DNA]</scope>
    <source>
        <strain evidence="8">ATCC 56472 / CBS 6340 / NRRL Y-8284</strain>
    </source>
</reference>
<accession>C5DLX7</accession>